<feature type="compositionally biased region" description="Basic and acidic residues" evidence="1">
    <location>
        <begin position="39"/>
        <end position="50"/>
    </location>
</feature>
<evidence type="ECO:0000256" key="1">
    <source>
        <dbReference type="SAM" id="MobiDB-lite"/>
    </source>
</evidence>
<organism evidence="2">
    <name type="scientific">Talaromyces marneffei PM1</name>
    <dbReference type="NCBI Taxonomy" id="1077442"/>
    <lineage>
        <taxon>Eukaryota</taxon>
        <taxon>Fungi</taxon>
        <taxon>Dikarya</taxon>
        <taxon>Ascomycota</taxon>
        <taxon>Pezizomycotina</taxon>
        <taxon>Eurotiomycetes</taxon>
        <taxon>Eurotiomycetidae</taxon>
        <taxon>Eurotiales</taxon>
        <taxon>Trichocomaceae</taxon>
        <taxon>Talaromyces</taxon>
        <taxon>Talaromyces sect. Talaromyces</taxon>
    </lineage>
</organism>
<gene>
    <name evidence="2" type="ORF">GQ26_0161850</name>
</gene>
<feature type="non-terminal residue" evidence="2">
    <location>
        <position position="1"/>
    </location>
</feature>
<feature type="region of interest" description="Disordered" evidence="1">
    <location>
        <begin position="1"/>
        <end position="75"/>
    </location>
</feature>
<protein>
    <submittedName>
        <fullName evidence="2">Uncharacterized protein</fullName>
    </submittedName>
</protein>
<accession>A0A093XPM2</accession>
<dbReference type="AlphaFoldDB" id="A0A093XPM2"/>
<proteinExistence type="predicted"/>
<dbReference type="EMBL" id="JPOX01000016">
    <property type="protein sequence ID" value="KFX47158.1"/>
    <property type="molecule type" value="Genomic_DNA"/>
</dbReference>
<dbReference type="HOGENOM" id="CLU_2392078_0_0_1"/>
<reference evidence="2" key="1">
    <citation type="journal article" date="2014" name="PLoS Genet.">
        <title>Signature Gene Expression Reveals Novel Clues to the Molecular Mechanisms of Dimorphic Transition in Penicillium marneffei.</title>
        <authorList>
            <person name="Yang E."/>
            <person name="Wang G."/>
            <person name="Cai J."/>
            <person name="Woo P.C."/>
            <person name="Lau S.K."/>
            <person name="Yuen K.-Y."/>
            <person name="Chow W.-N."/>
            <person name="Lin X."/>
        </authorList>
    </citation>
    <scope>NUCLEOTIDE SEQUENCE [LARGE SCALE GENOMIC DNA]</scope>
    <source>
        <strain evidence="2">PM1</strain>
    </source>
</reference>
<sequence length="94" mass="10548">GPLDTTHDTSPIPATKSRHAGPRLAPPPQGNMESSILHRNREDHPEESPLRGKQAALAEPRREKPPGSSGEYFQDGVSRQVSMSFWYLPRYLWS</sequence>
<comment type="caution">
    <text evidence="2">The sequence shown here is derived from an EMBL/GenBank/DDBJ whole genome shotgun (WGS) entry which is preliminary data.</text>
</comment>
<name>A0A093XPM2_TALMA</name>
<evidence type="ECO:0000313" key="2">
    <source>
        <dbReference type="EMBL" id="KFX47158.1"/>
    </source>
</evidence>